<evidence type="ECO:0000259" key="1">
    <source>
        <dbReference type="Pfam" id="PF13649"/>
    </source>
</evidence>
<keyword evidence="3" id="KW-1185">Reference proteome</keyword>
<dbReference type="CDD" id="cd02440">
    <property type="entry name" value="AdoMet_MTases"/>
    <property type="match status" value="1"/>
</dbReference>
<gene>
    <name evidence="2" type="ORF">GCM10009639_13190</name>
</gene>
<reference evidence="2 3" key="1">
    <citation type="journal article" date="2019" name="Int. J. Syst. Evol. Microbiol.">
        <title>The Global Catalogue of Microorganisms (GCM) 10K type strain sequencing project: providing services to taxonomists for standard genome sequencing and annotation.</title>
        <authorList>
            <consortium name="The Broad Institute Genomics Platform"/>
            <consortium name="The Broad Institute Genome Sequencing Center for Infectious Disease"/>
            <person name="Wu L."/>
            <person name="Ma J."/>
        </authorList>
    </citation>
    <scope>NUCLEOTIDE SEQUENCE [LARGE SCALE GENOMIC DNA]</scope>
    <source>
        <strain evidence="2 3">JCM 12393</strain>
    </source>
</reference>
<name>A0ABN1XQP7_9ACTN</name>
<dbReference type="SUPFAM" id="SSF53335">
    <property type="entry name" value="S-adenosyl-L-methionine-dependent methyltransferases"/>
    <property type="match status" value="1"/>
</dbReference>
<dbReference type="EMBL" id="BAAAKJ010000063">
    <property type="protein sequence ID" value="GAA1387751.1"/>
    <property type="molecule type" value="Genomic_DNA"/>
</dbReference>
<accession>A0ABN1XQP7</accession>
<comment type="caution">
    <text evidence="2">The sequence shown here is derived from an EMBL/GenBank/DDBJ whole genome shotgun (WGS) entry which is preliminary data.</text>
</comment>
<keyword evidence="2" id="KW-0808">Transferase</keyword>
<feature type="domain" description="Methyltransferase" evidence="1">
    <location>
        <begin position="56"/>
        <end position="145"/>
    </location>
</feature>
<dbReference type="Pfam" id="PF13649">
    <property type="entry name" value="Methyltransf_25"/>
    <property type="match status" value="1"/>
</dbReference>
<evidence type="ECO:0000313" key="3">
    <source>
        <dbReference type="Proteomes" id="UP001499863"/>
    </source>
</evidence>
<dbReference type="InterPro" id="IPR050508">
    <property type="entry name" value="Methyltransf_Superfamily"/>
</dbReference>
<evidence type="ECO:0000313" key="2">
    <source>
        <dbReference type="EMBL" id="GAA1387751.1"/>
    </source>
</evidence>
<dbReference type="RefSeq" id="WP_344329458.1">
    <property type="nucleotide sequence ID" value="NZ_BAAAKJ010000063.1"/>
</dbReference>
<dbReference type="PANTHER" id="PTHR42912">
    <property type="entry name" value="METHYLTRANSFERASE"/>
    <property type="match status" value="1"/>
</dbReference>
<dbReference type="InterPro" id="IPR029063">
    <property type="entry name" value="SAM-dependent_MTases_sf"/>
</dbReference>
<dbReference type="InterPro" id="IPR041698">
    <property type="entry name" value="Methyltransf_25"/>
</dbReference>
<dbReference type="Gene3D" id="3.40.50.150">
    <property type="entry name" value="Vaccinia Virus protein VP39"/>
    <property type="match status" value="1"/>
</dbReference>
<dbReference type="GO" id="GO:0032259">
    <property type="term" value="P:methylation"/>
    <property type="evidence" value="ECO:0007669"/>
    <property type="project" value="UniProtKB-KW"/>
</dbReference>
<sequence>MTTTEPEFLTAARAFYDAVAADYADRYGGALATATWDRAVLAAFAELVTASGGGPVAELGCGPGRITGHLAGLGLDVRGLDLSPRMVDLARAAHPEIPFQVGSLLDLPYADGELAGVVAWYSIIHTPAGLLPRAFAEFHRVLAPGAPVVLAFQVGEDALRVEDPFGHPVTLDFRRQRPDHIEALAAEAGLTVTTRLVREPEEGERSPQAYLLAHRTA</sequence>
<keyword evidence="2" id="KW-0489">Methyltransferase</keyword>
<dbReference type="Proteomes" id="UP001499863">
    <property type="component" value="Unassembled WGS sequence"/>
</dbReference>
<protein>
    <submittedName>
        <fullName evidence="2">Class I SAM-dependent methyltransferase</fullName>
    </submittedName>
</protein>
<proteinExistence type="predicted"/>
<organism evidence="2 3">
    <name type="scientific">Kitasatospora putterlickiae</name>
    <dbReference type="NCBI Taxonomy" id="221725"/>
    <lineage>
        <taxon>Bacteria</taxon>
        <taxon>Bacillati</taxon>
        <taxon>Actinomycetota</taxon>
        <taxon>Actinomycetes</taxon>
        <taxon>Kitasatosporales</taxon>
        <taxon>Streptomycetaceae</taxon>
        <taxon>Kitasatospora</taxon>
    </lineage>
</organism>
<dbReference type="GO" id="GO:0008168">
    <property type="term" value="F:methyltransferase activity"/>
    <property type="evidence" value="ECO:0007669"/>
    <property type="project" value="UniProtKB-KW"/>
</dbReference>